<reference evidence="2 3" key="1">
    <citation type="submission" date="2021-06" db="EMBL/GenBank/DDBJ databases">
        <authorList>
            <person name="Kallberg Y."/>
            <person name="Tangrot J."/>
            <person name="Rosling A."/>
        </authorList>
    </citation>
    <scope>NUCLEOTIDE SEQUENCE [LARGE SCALE GENOMIC DNA]</scope>
    <source>
        <strain evidence="2 3">120-4 pot B 10/14</strain>
    </source>
</reference>
<feature type="compositionally biased region" description="Basic and acidic residues" evidence="1">
    <location>
        <begin position="41"/>
        <end position="61"/>
    </location>
</feature>
<proteinExistence type="predicted"/>
<sequence length="83" mass="9872">MKLVKKTILYSKYLAYPVVRHILEPILRKHMEAKMPIAVRSKETLKKRNKAPELERLESKRAPPSNMSSQEEKRREMVQLQLE</sequence>
<evidence type="ECO:0000313" key="3">
    <source>
        <dbReference type="Proteomes" id="UP000789901"/>
    </source>
</evidence>
<feature type="non-terminal residue" evidence="2">
    <location>
        <position position="83"/>
    </location>
</feature>
<accession>A0ABN7WAQ3</accession>
<dbReference type="EMBL" id="CAJVQB010036660">
    <property type="protein sequence ID" value="CAG8824292.1"/>
    <property type="molecule type" value="Genomic_DNA"/>
</dbReference>
<organism evidence="2 3">
    <name type="scientific">Gigaspora margarita</name>
    <dbReference type="NCBI Taxonomy" id="4874"/>
    <lineage>
        <taxon>Eukaryota</taxon>
        <taxon>Fungi</taxon>
        <taxon>Fungi incertae sedis</taxon>
        <taxon>Mucoromycota</taxon>
        <taxon>Glomeromycotina</taxon>
        <taxon>Glomeromycetes</taxon>
        <taxon>Diversisporales</taxon>
        <taxon>Gigasporaceae</taxon>
        <taxon>Gigaspora</taxon>
    </lineage>
</organism>
<protein>
    <submittedName>
        <fullName evidence="2">27487_t:CDS:1</fullName>
    </submittedName>
</protein>
<evidence type="ECO:0000256" key="1">
    <source>
        <dbReference type="SAM" id="MobiDB-lite"/>
    </source>
</evidence>
<feature type="region of interest" description="Disordered" evidence="1">
    <location>
        <begin position="41"/>
        <end position="83"/>
    </location>
</feature>
<dbReference type="Proteomes" id="UP000789901">
    <property type="component" value="Unassembled WGS sequence"/>
</dbReference>
<evidence type="ECO:0000313" key="2">
    <source>
        <dbReference type="EMBL" id="CAG8824292.1"/>
    </source>
</evidence>
<gene>
    <name evidence="2" type="ORF">GMARGA_LOCUS28540</name>
</gene>
<name>A0ABN7WAQ3_GIGMA</name>
<keyword evidence="3" id="KW-1185">Reference proteome</keyword>
<comment type="caution">
    <text evidence="2">The sequence shown here is derived from an EMBL/GenBank/DDBJ whole genome shotgun (WGS) entry which is preliminary data.</text>
</comment>